<proteinExistence type="predicted"/>
<gene>
    <name evidence="1" type="ORF">J2Z18_005077</name>
</gene>
<dbReference type="Gene3D" id="3.40.630.10">
    <property type="entry name" value="Zn peptidases"/>
    <property type="match status" value="2"/>
</dbReference>
<keyword evidence="2" id="KW-1185">Reference proteome</keyword>
<evidence type="ECO:0000313" key="1">
    <source>
        <dbReference type="EMBL" id="MBP1895967.1"/>
    </source>
</evidence>
<evidence type="ECO:0000313" key="2">
    <source>
        <dbReference type="Proteomes" id="UP000706926"/>
    </source>
</evidence>
<dbReference type="InterPro" id="IPR002933">
    <property type="entry name" value="Peptidase_M20"/>
</dbReference>
<comment type="caution">
    <text evidence="1">The sequence shown here is derived from an EMBL/GenBank/DDBJ whole genome shotgun (WGS) entry which is preliminary data.</text>
</comment>
<dbReference type="GeneID" id="95406951"/>
<dbReference type="Pfam" id="PF01546">
    <property type="entry name" value="Peptidase_M20"/>
    <property type="match status" value="1"/>
</dbReference>
<dbReference type="EMBL" id="JAGGKI010000018">
    <property type="protein sequence ID" value="MBP1895967.1"/>
    <property type="molecule type" value="Genomic_DNA"/>
</dbReference>
<dbReference type="Proteomes" id="UP000706926">
    <property type="component" value="Unassembled WGS sequence"/>
</dbReference>
<protein>
    <submittedName>
        <fullName evidence="1">Metal-dependent amidase/aminoacylase/carboxypeptidase family protein</fullName>
    </submittedName>
</protein>
<dbReference type="InterPro" id="IPR017439">
    <property type="entry name" value="Amidohydrolase"/>
</dbReference>
<dbReference type="SUPFAM" id="SSF53187">
    <property type="entry name" value="Zn-dependent exopeptidases"/>
    <property type="match status" value="2"/>
</dbReference>
<sequence length="160" mass="17875">MKAAVEHEEMMVFAGELREELSRIRRDLHQYPELVYDVFRTSKLVADLLECGGAGGSYKLELREGMAVLNDGAALRRMTQAAGKVLGEEQVQGLHPPSSAGEDFDWYQDQVPGAFGFIGCGNPDRGIVHAIHQPRFDPDEDVLVHGTRIWVRLAVHDVYE</sequence>
<dbReference type="RefSeq" id="WP_210095516.1">
    <property type="nucleotide sequence ID" value="NZ_CP139098.1"/>
</dbReference>
<organism evidence="1 2">
    <name type="scientific">Paenibacillus lactis</name>
    <dbReference type="NCBI Taxonomy" id="228574"/>
    <lineage>
        <taxon>Bacteria</taxon>
        <taxon>Bacillati</taxon>
        <taxon>Bacillota</taxon>
        <taxon>Bacilli</taxon>
        <taxon>Bacillales</taxon>
        <taxon>Paenibacillaceae</taxon>
        <taxon>Paenibacillus</taxon>
    </lineage>
</organism>
<dbReference type="PANTHER" id="PTHR11014:SF63">
    <property type="entry name" value="METALLOPEPTIDASE, PUTATIVE (AFU_ORTHOLOGUE AFUA_6G09600)-RELATED"/>
    <property type="match status" value="1"/>
</dbReference>
<accession>A0ABS4FIV5</accession>
<reference evidence="1 2" key="1">
    <citation type="submission" date="2021-03" db="EMBL/GenBank/DDBJ databases">
        <title>Genomic Encyclopedia of Type Strains, Phase IV (KMG-IV): sequencing the most valuable type-strain genomes for metagenomic binning, comparative biology and taxonomic classification.</title>
        <authorList>
            <person name="Goeker M."/>
        </authorList>
    </citation>
    <scope>NUCLEOTIDE SEQUENCE [LARGE SCALE GENOMIC DNA]</scope>
    <source>
        <strain evidence="1 2">DSM 15596</strain>
    </source>
</reference>
<dbReference type="PANTHER" id="PTHR11014">
    <property type="entry name" value="PEPTIDASE M20 FAMILY MEMBER"/>
    <property type="match status" value="1"/>
</dbReference>
<name>A0ABS4FIV5_9BACL</name>